<dbReference type="Gene3D" id="3.40.190.290">
    <property type="match status" value="1"/>
</dbReference>
<dbReference type="AlphaFoldDB" id="A0AAE3N6C2"/>
<dbReference type="PRINTS" id="PR00039">
    <property type="entry name" value="HTHLYSR"/>
</dbReference>
<dbReference type="InterPro" id="IPR050950">
    <property type="entry name" value="HTH-type_LysR_regulators"/>
</dbReference>
<dbReference type="SUPFAM" id="SSF46785">
    <property type="entry name" value="Winged helix' DNA-binding domain"/>
    <property type="match status" value="1"/>
</dbReference>
<comment type="caution">
    <text evidence="6">The sequence shown here is derived from an EMBL/GenBank/DDBJ whole genome shotgun (WGS) entry which is preliminary data.</text>
</comment>
<evidence type="ECO:0000259" key="5">
    <source>
        <dbReference type="PROSITE" id="PS50931"/>
    </source>
</evidence>
<keyword evidence="2" id="KW-0805">Transcription regulation</keyword>
<protein>
    <submittedName>
        <fullName evidence="6">LysR family transcriptional regulator</fullName>
    </submittedName>
</protein>
<dbReference type="FunFam" id="1.10.10.10:FF:000001">
    <property type="entry name" value="LysR family transcriptional regulator"/>
    <property type="match status" value="1"/>
</dbReference>
<dbReference type="GO" id="GO:0003677">
    <property type="term" value="F:DNA binding"/>
    <property type="evidence" value="ECO:0007669"/>
    <property type="project" value="UniProtKB-KW"/>
</dbReference>
<dbReference type="InterPro" id="IPR000847">
    <property type="entry name" value="LysR_HTH_N"/>
</dbReference>
<dbReference type="Pfam" id="PF03466">
    <property type="entry name" value="LysR_substrate"/>
    <property type="match status" value="1"/>
</dbReference>
<dbReference type="GO" id="GO:0005829">
    <property type="term" value="C:cytosol"/>
    <property type="evidence" value="ECO:0007669"/>
    <property type="project" value="TreeGrafter"/>
</dbReference>
<dbReference type="Pfam" id="PF00126">
    <property type="entry name" value="HTH_1"/>
    <property type="match status" value="1"/>
</dbReference>
<keyword evidence="7" id="KW-1185">Reference proteome</keyword>
<dbReference type="PANTHER" id="PTHR30419:SF30">
    <property type="entry name" value="LYSR FAMILY TRANSCRIPTIONAL REGULATOR"/>
    <property type="match status" value="1"/>
</dbReference>
<dbReference type="SUPFAM" id="SSF53850">
    <property type="entry name" value="Periplasmic binding protein-like II"/>
    <property type="match status" value="1"/>
</dbReference>
<evidence type="ECO:0000313" key="6">
    <source>
        <dbReference type="EMBL" id="MDA7415329.1"/>
    </source>
</evidence>
<dbReference type="EMBL" id="JAQIPB010000001">
    <property type="protein sequence ID" value="MDA7415329.1"/>
    <property type="molecule type" value="Genomic_DNA"/>
</dbReference>
<dbReference type="InterPro" id="IPR036388">
    <property type="entry name" value="WH-like_DNA-bd_sf"/>
</dbReference>
<reference evidence="6" key="1">
    <citation type="submission" date="2023-01" db="EMBL/GenBank/DDBJ databases">
        <title>Xenophilus mangrovi sp. nov., isolated from soil of Mangrove nature reserve.</title>
        <authorList>
            <person name="Xu S."/>
            <person name="Liu Z."/>
            <person name="Xu Y."/>
        </authorList>
    </citation>
    <scope>NUCLEOTIDE SEQUENCE</scope>
    <source>
        <strain evidence="6">YW8</strain>
    </source>
</reference>
<sequence length="315" mass="33387">MFDLANKVSMRQLRAFEAVARHGAFAPAARELFITQSALSGLIRQLEEAAGVRLLERTTRTSGLTQAGGLLLEDVRLALGSVQHGLRRMDELASLREGVLTLAAAPSVLAAVVLPCLPALRAAHPGIRVVLREESGGVIVRCVRDGEVDFGVGGWHSQAQHLDALPLFSDRLGVVAPAGHPVLRKRRLVGADLATQVFVGLTGDTAISELLGAQASLPVAVREPALRVSNPPLMQQAIRAGLGLGLVPALVAQSPGFQGLSFKLLAEPALARRIVVLRNPRRSLSAAAALYQEAIVRQARRVAQQPGQGFVLSED</sequence>
<keyword evidence="4" id="KW-0804">Transcription</keyword>
<evidence type="ECO:0000256" key="1">
    <source>
        <dbReference type="ARBA" id="ARBA00009437"/>
    </source>
</evidence>
<keyword evidence="3" id="KW-0238">DNA-binding</keyword>
<evidence type="ECO:0000256" key="2">
    <source>
        <dbReference type="ARBA" id="ARBA00023015"/>
    </source>
</evidence>
<dbReference type="PANTHER" id="PTHR30419">
    <property type="entry name" value="HTH-TYPE TRANSCRIPTIONAL REGULATOR YBHD"/>
    <property type="match status" value="1"/>
</dbReference>
<comment type="similarity">
    <text evidence="1">Belongs to the LysR transcriptional regulatory family.</text>
</comment>
<dbReference type="GO" id="GO:0003700">
    <property type="term" value="F:DNA-binding transcription factor activity"/>
    <property type="evidence" value="ECO:0007669"/>
    <property type="project" value="InterPro"/>
</dbReference>
<organism evidence="6 7">
    <name type="scientific">Xenophilus arseniciresistens</name>
    <dbReference type="NCBI Taxonomy" id="1283306"/>
    <lineage>
        <taxon>Bacteria</taxon>
        <taxon>Pseudomonadati</taxon>
        <taxon>Pseudomonadota</taxon>
        <taxon>Betaproteobacteria</taxon>
        <taxon>Burkholderiales</taxon>
        <taxon>Comamonadaceae</taxon>
        <taxon>Xenophilus</taxon>
    </lineage>
</organism>
<accession>A0AAE3N6C2</accession>
<evidence type="ECO:0000256" key="3">
    <source>
        <dbReference type="ARBA" id="ARBA00023125"/>
    </source>
</evidence>
<name>A0AAE3N6C2_9BURK</name>
<dbReference type="Proteomes" id="UP001212602">
    <property type="component" value="Unassembled WGS sequence"/>
</dbReference>
<feature type="domain" description="HTH lysR-type" evidence="5">
    <location>
        <begin position="8"/>
        <end position="65"/>
    </location>
</feature>
<dbReference type="RefSeq" id="WP_271426587.1">
    <property type="nucleotide sequence ID" value="NZ_JAQIPB010000001.1"/>
</dbReference>
<dbReference type="InterPro" id="IPR036390">
    <property type="entry name" value="WH_DNA-bd_sf"/>
</dbReference>
<evidence type="ECO:0000313" key="7">
    <source>
        <dbReference type="Proteomes" id="UP001212602"/>
    </source>
</evidence>
<dbReference type="PROSITE" id="PS50931">
    <property type="entry name" value="HTH_LYSR"/>
    <property type="match status" value="1"/>
</dbReference>
<dbReference type="InterPro" id="IPR005119">
    <property type="entry name" value="LysR_subst-bd"/>
</dbReference>
<proteinExistence type="inferred from homology"/>
<gene>
    <name evidence="6" type="ORF">PGB34_03040</name>
</gene>
<dbReference type="Gene3D" id="1.10.10.10">
    <property type="entry name" value="Winged helix-like DNA-binding domain superfamily/Winged helix DNA-binding domain"/>
    <property type="match status" value="1"/>
</dbReference>
<evidence type="ECO:0000256" key="4">
    <source>
        <dbReference type="ARBA" id="ARBA00023163"/>
    </source>
</evidence>